<proteinExistence type="predicted"/>
<name>A0AC35G703_9BILA</name>
<organism evidence="1 2">
    <name type="scientific">Panagrolaimus sp. PS1159</name>
    <dbReference type="NCBI Taxonomy" id="55785"/>
    <lineage>
        <taxon>Eukaryota</taxon>
        <taxon>Metazoa</taxon>
        <taxon>Ecdysozoa</taxon>
        <taxon>Nematoda</taxon>
        <taxon>Chromadorea</taxon>
        <taxon>Rhabditida</taxon>
        <taxon>Tylenchina</taxon>
        <taxon>Panagrolaimomorpha</taxon>
        <taxon>Panagrolaimoidea</taxon>
        <taxon>Panagrolaimidae</taxon>
        <taxon>Panagrolaimus</taxon>
    </lineage>
</organism>
<dbReference type="Proteomes" id="UP000887580">
    <property type="component" value="Unplaced"/>
</dbReference>
<evidence type="ECO:0000313" key="1">
    <source>
        <dbReference type="Proteomes" id="UP000887580"/>
    </source>
</evidence>
<dbReference type="WBParaSite" id="PS1159_v2.g24484.t1">
    <property type="protein sequence ID" value="PS1159_v2.g24484.t1"/>
    <property type="gene ID" value="PS1159_v2.g24484"/>
</dbReference>
<evidence type="ECO:0000313" key="2">
    <source>
        <dbReference type="WBParaSite" id="PS1159_v2.g24484.t1"/>
    </source>
</evidence>
<sequence>MGDIILLLCASNKNILTTRKIITKYPECLFATLLQESEGKEESQNEIIKLNCLERDATLIRHIINALRHPQEKFLLPDDFSNYDLLIEEIRYWHLDNLEKQIATLISTNATPSSILIAYHGTLTFGKQGFSTDVNFRKIHRILVSGKMSDCRQVFGDTLNQGRDGDMGEDRYTSRVYLKHTFLEQAFDYLAANGYSLITASSHTPAPNAFTQHKDEQECYMHYSQFTFQKS</sequence>
<protein>
    <submittedName>
        <fullName evidence="2">BTB domain-containing protein</fullName>
    </submittedName>
</protein>
<accession>A0AC35G703</accession>
<reference evidence="2" key="1">
    <citation type="submission" date="2022-11" db="UniProtKB">
        <authorList>
            <consortium name="WormBaseParasite"/>
        </authorList>
    </citation>
    <scope>IDENTIFICATION</scope>
</reference>